<dbReference type="InterPro" id="IPR013320">
    <property type="entry name" value="ConA-like_dom_sf"/>
</dbReference>
<dbReference type="PANTHER" id="PTHR42800">
    <property type="entry name" value="EXOINULINASE INUD (AFU_ORTHOLOGUE AFUA_5G00480)"/>
    <property type="match status" value="1"/>
</dbReference>
<dbReference type="Pfam" id="PF06439">
    <property type="entry name" value="3keto-disac_hyd"/>
    <property type="match status" value="2"/>
</dbReference>
<dbReference type="CDD" id="cd00161">
    <property type="entry name" value="beta-trefoil_Ricin-like"/>
    <property type="match status" value="1"/>
</dbReference>
<evidence type="ECO:0000313" key="7">
    <source>
        <dbReference type="Proteomes" id="UP001240171"/>
    </source>
</evidence>
<evidence type="ECO:0000256" key="4">
    <source>
        <dbReference type="SAM" id="MobiDB-lite"/>
    </source>
</evidence>
<keyword evidence="7" id="KW-1185">Reference proteome</keyword>
<dbReference type="InterPro" id="IPR023296">
    <property type="entry name" value="Glyco_hydro_beta-prop_sf"/>
</dbReference>
<evidence type="ECO:0000313" key="6">
    <source>
        <dbReference type="EMBL" id="MDO7908725.1"/>
    </source>
</evidence>
<dbReference type="SMART" id="SM00458">
    <property type="entry name" value="RICIN"/>
    <property type="match status" value="1"/>
</dbReference>
<evidence type="ECO:0000259" key="5">
    <source>
        <dbReference type="SMART" id="SM00458"/>
    </source>
</evidence>
<dbReference type="PANTHER" id="PTHR42800:SF1">
    <property type="entry name" value="EXOINULINASE INUD (AFU_ORTHOLOGUE AFUA_5G00480)"/>
    <property type="match status" value="1"/>
</dbReference>
<accession>A0ABT9CIL9</accession>
<evidence type="ECO:0000256" key="3">
    <source>
        <dbReference type="ARBA" id="ARBA00023295"/>
    </source>
</evidence>
<dbReference type="EMBL" id="JAUQTB010000021">
    <property type="protein sequence ID" value="MDO7908725.1"/>
    <property type="molecule type" value="Genomic_DNA"/>
</dbReference>
<feature type="region of interest" description="Disordered" evidence="4">
    <location>
        <begin position="1225"/>
        <end position="1252"/>
    </location>
</feature>
<dbReference type="Proteomes" id="UP001240171">
    <property type="component" value="Unassembled WGS sequence"/>
</dbReference>
<sequence length="1252" mass="138057">MWKQAVLSFILVVIMAISPFNWGEAAAQSSARAADEPAGGVHTNLSGWTMKGEGRMDETAEGLLLSSDTQGNVIAMSSTPSEDFIYEADVMIKGGDSPDVSLVFRSDQEGWSSYMLQIVPSAGILRLKDAAAKDGGLRAEQKVSLRAGDIYHLKIKAEGRDLKVYWGSQYAPVIHVQDSAHATGFLGLHVWNGSALFQNIQVSALNSNLGDTVSAAGDWQPDIRGMKGAAAAGAPSFQLYGDPMADFVLESNVILGDRTAAGIVFREHKQGTAGYEVRLSRENDKLRVQLQKSDGTVISQSSQTYPSSASTRHHLEVTAIGQEIQVFIDGYTPPAVKITDGSFTSGYQGFIVYSGTAFFQDAYVTPYSSYYNEKYRPAYHYSPIRGSASDPNGLVYFEGEYHLFHQDGGQWAHAVSRDLLHWKSLPIALPWNDLGHVWSGSIIADMNNASGLFGNSGGKGMVAYYTSYNPDLPNGNQKIGLAYSTDRGRTWSYAQDHPVVIDNPGQQGKDAGGWDFRDPKVVRDEANNRWVMVVSGGDHIRFFTSVNLLDWTWTDNFGYGDYVRGGVWECPDLFQLPVDGTAERKWVLMISTGANPKTEGSDAEYFIGELTADGKFKNDLRAGQVLKTDWGKEFYASMSFSGVPDGRRILLAWMTNWDYPFSFPTEGWKGQMTIPREVTLRRTEDGVRLYQSPVAELNSLRSRLLQVTNREVKGGSADILKDYVSGSFEVVAEVELPQAGGPSEFGFRLRQGGGQETVVGYQPSVQQIFVDRSRSGITDFSSLYTTKHKAALKPDNGRITLRFLVDASSVEVFANDDGVVFSDLIFPNPSRTGMSFYSNDGKVKIVSLQVNQLQNTWREKEQSPARITMDVPILELSKGQSQEMYASYENGRGRANQRLVWRSSDPDIVQITSTGMSSVNVKAIKPGAAVIQSFTPNGKVQAETTVKVYDGTFYTNLTGWKKDITAAGWVKTDQGLRGSYTSDANYMAAEEAGNFTYEADMRLGVNGGAGSILFRASADGRSGYYFNLDPNLKAVRLFYKVEGRYEERQTLVKVPRFIQPGSTYHVKIQAQGPHIQIDLNGERVVDVMDGTFAEGHLGLNVFGGQVYYQNVNVSSVTQSNTAETSFVNDAFQLALYAEQSQNGEPVILRAPDRSLQKWLLIPNGDGTYSIRTKEGKAMDLDTGQNRLQLYSYLGYDNQRWKITQIGAHTVTITSVHANQSLEVSEDGTRLQLGETRPEDPRQSWTLGSDMKL</sequence>
<dbReference type="Pfam" id="PF00251">
    <property type="entry name" value="Glyco_hydro_32N"/>
    <property type="match status" value="1"/>
</dbReference>
<dbReference type="Gene3D" id="2.80.10.50">
    <property type="match status" value="1"/>
</dbReference>
<keyword evidence="2" id="KW-0378">Hydrolase</keyword>
<dbReference type="CDD" id="cd18622">
    <property type="entry name" value="GH32_Inu-like"/>
    <property type="match status" value="1"/>
</dbReference>
<dbReference type="SUPFAM" id="SSF50370">
    <property type="entry name" value="Ricin B-like lectins"/>
    <property type="match status" value="1"/>
</dbReference>
<dbReference type="Pfam" id="PF14200">
    <property type="entry name" value="RicinB_lectin_2"/>
    <property type="match status" value="1"/>
</dbReference>
<dbReference type="InterPro" id="IPR008964">
    <property type="entry name" value="Invasin/intimin_cell_adhesion"/>
</dbReference>
<dbReference type="PROSITE" id="PS50231">
    <property type="entry name" value="RICIN_B_LECTIN"/>
    <property type="match status" value="1"/>
</dbReference>
<reference evidence="6 7" key="1">
    <citation type="submission" date="2023-07" db="EMBL/GenBank/DDBJ databases">
        <title>Paenibacillus sp. JX-17 nov. isolated from soil.</title>
        <authorList>
            <person name="Wan Y."/>
            <person name="Liu B."/>
        </authorList>
    </citation>
    <scope>NUCLEOTIDE SEQUENCE [LARGE SCALE GENOMIC DNA]</scope>
    <source>
        <strain evidence="6 7">JX-17</strain>
    </source>
</reference>
<evidence type="ECO:0000256" key="2">
    <source>
        <dbReference type="ARBA" id="ARBA00022801"/>
    </source>
</evidence>
<protein>
    <submittedName>
        <fullName evidence="6">GH32 C-terminal domain-containing protein</fullName>
    </submittedName>
</protein>
<organism evidence="6 7">
    <name type="scientific">Paenibacillus lacisoli</name>
    <dbReference type="NCBI Taxonomy" id="3064525"/>
    <lineage>
        <taxon>Bacteria</taxon>
        <taxon>Bacillati</taxon>
        <taxon>Bacillota</taxon>
        <taxon>Bacilli</taxon>
        <taxon>Bacillales</taxon>
        <taxon>Paenibacillaceae</taxon>
        <taxon>Paenibacillus</taxon>
    </lineage>
</organism>
<comment type="caution">
    <text evidence="6">The sequence shown here is derived from an EMBL/GenBank/DDBJ whole genome shotgun (WGS) entry which is preliminary data.</text>
</comment>
<dbReference type="Pfam" id="PF08244">
    <property type="entry name" value="Glyco_hydro_32C"/>
    <property type="match status" value="1"/>
</dbReference>
<dbReference type="SMART" id="SM00640">
    <property type="entry name" value="Glyco_32"/>
    <property type="match status" value="1"/>
</dbReference>
<dbReference type="Gene3D" id="2.115.10.20">
    <property type="entry name" value="Glycosyl hydrolase domain, family 43"/>
    <property type="match status" value="1"/>
</dbReference>
<dbReference type="InterPro" id="IPR013148">
    <property type="entry name" value="Glyco_hydro_32_N"/>
</dbReference>
<dbReference type="InterPro" id="IPR000772">
    <property type="entry name" value="Ricin_B_lectin"/>
</dbReference>
<dbReference type="Gene3D" id="2.60.40.1080">
    <property type="match status" value="1"/>
</dbReference>
<name>A0ABT9CIL9_9BACL</name>
<evidence type="ECO:0000256" key="1">
    <source>
        <dbReference type="ARBA" id="ARBA00009902"/>
    </source>
</evidence>
<proteinExistence type="inferred from homology"/>
<dbReference type="SUPFAM" id="SSF75005">
    <property type="entry name" value="Arabinanase/levansucrase/invertase"/>
    <property type="match status" value="1"/>
</dbReference>
<dbReference type="SUPFAM" id="SSF49373">
    <property type="entry name" value="Invasin/intimin cell-adhesion fragments"/>
    <property type="match status" value="1"/>
</dbReference>
<feature type="domain" description="Ricin B lectin" evidence="5">
    <location>
        <begin position="1120"/>
        <end position="1247"/>
    </location>
</feature>
<keyword evidence="3" id="KW-0326">Glycosidase</keyword>
<feature type="region of interest" description="Disordered" evidence="4">
    <location>
        <begin position="32"/>
        <end position="52"/>
    </location>
</feature>
<dbReference type="InterPro" id="IPR001362">
    <property type="entry name" value="Glyco_hydro_32"/>
</dbReference>
<dbReference type="InterPro" id="IPR035992">
    <property type="entry name" value="Ricin_B-like_lectins"/>
</dbReference>
<dbReference type="SUPFAM" id="SSF49899">
    <property type="entry name" value="Concanavalin A-like lectins/glucanases"/>
    <property type="match status" value="1"/>
</dbReference>
<comment type="similarity">
    <text evidence="1">Belongs to the glycosyl hydrolase 32 family.</text>
</comment>
<dbReference type="InterPro" id="IPR010496">
    <property type="entry name" value="AL/BT2_dom"/>
</dbReference>
<dbReference type="Gene3D" id="2.60.120.560">
    <property type="entry name" value="Exo-inulinase, domain 1"/>
    <property type="match status" value="4"/>
</dbReference>
<dbReference type="InterPro" id="IPR013189">
    <property type="entry name" value="Glyco_hydro_32_C"/>
</dbReference>
<gene>
    <name evidence="6" type="ORF">Q5741_20270</name>
</gene>